<name>A0A0M7B507_9RHOB</name>
<evidence type="ECO:0000313" key="2">
    <source>
        <dbReference type="EMBL" id="CUH18917.1"/>
    </source>
</evidence>
<protein>
    <submittedName>
        <fullName evidence="2">Site-specific recombinase XerC</fullName>
    </submittedName>
</protein>
<dbReference type="InterPro" id="IPR013762">
    <property type="entry name" value="Integrase-like_cat_sf"/>
</dbReference>
<dbReference type="GO" id="GO:0003677">
    <property type="term" value="F:DNA binding"/>
    <property type="evidence" value="ECO:0007669"/>
    <property type="project" value="InterPro"/>
</dbReference>
<dbReference type="InterPro" id="IPR011010">
    <property type="entry name" value="DNA_brk_join_enz"/>
</dbReference>
<dbReference type="AlphaFoldDB" id="A0A0M7B507"/>
<dbReference type="OrthoDB" id="7354488at2"/>
<sequence>MRVKNIDIANRLILQDASVVRAKGGKSIDIFRFPLPPLFKTIVVEWMDRLRQLGFTEEDALFADLKYLKHRPALSGSGRKVVPVMTTTHAVTEAFEIACRDSERKFTPHAVKHTIGAERDERALTQLERKAWSQNMGHENEQTTERYYGKLSDERRIEVLEAIGGHDESDAPSISDDVKIALLDAVYDQCIKERTSRGQRGAP</sequence>
<dbReference type="STRING" id="313367.JSE7799_00455"/>
<reference evidence="2 3" key="1">
    <citation type="submission" date="2015-09" db="EMBL/GenBank/DDBJ databases">
        <authorList>
            <person name="Jackson K.R."/>
            <person name="Lunt B.L."/>
            <person name="Fisher J.N.B."/>
            <person name="Gardner A.V."/>
            <person name="Bailey M.E."/>
            <person name="Deus L.M."/>
            <person name="Earl A.S."/>
            <person name="Gibby P.D."/>
            <person name="Hartmann K.A."/>
            <person name="Liu J.E."/>
            <person name="Manci A.M."/>
            <person name="Nielsen D.A."/>
            <person name="Solomon M.B."/>
            <person name="Breakwell D.P."/>
            <person name="Burnett S.H."/>
            <person name="Grose J.H."/>
        </authorList>
    </citation>
    <scope>NUCLEOTIDE SEQUENCE [LARGE SCALE GENOMIC DNA]</scope>
    <source>
        <strain evidence="2 3">CECT 7799</strain>
    </source>
</reference>
<evidence type="ECO:0000313" key="3">
    <source>
        <dbReference type="Proteomes" id="UP000049455"/>
    </source>
</evidence>
<dbReference type="EMBL" id="CYPR01000022">
    <property type="protein sequence ID" value="CUH18917.1"/>
    <property type="molecule type" value="Genomic_DNA"/>
</dbReference>
<proteinExistence type="predicted"/>
<keyword evidence="1" id="KW-0233">DNA recombination</keyword>
<gene>
    <name evidence="2" type="ORF">JSE7799_00455</name>
</gene>
<dbReference type="Proteomes" id="UP000049455">
    <property type="component" value="Unassembled WGS sequence"/>
</dbReference>
<dbReference type="SUPFAM" id="SSF56349">
    <property type="entry name" value="DNA breaking-rejoining enzymes"/>
    <property type="match status" value="1"/>
</dbReference>
<dbReference type="Gene3D" id="1.10.443.10">
    <property type="entry name" value="Intergrase catalytic core"/>
    <property type="match status" value="1"/>
</dbReference>
<keyword evidence="3" id="KW-1185">Reference proteome</keyword>
<dbReference type="GO" id="GO:0006310">
    <property type="term" value="P:DNA recombination"/>
    <property type="evidence" value="ECO:0007669"/>
    <property type="project" value="UniProtKB-KW"/>
</dbReference>
<evidence type="ECO:0000256" key="1">
    <source>
        <dbReference type="ARBA" id="ARBA00023172"/>
    </source>
</evidence>
<accession>A0A0M7B507</accession>
<dbReference type="GO" id="GO:0015074">
    <property type="term" value="P:DNA integration"/>
    <property type="evidence" value="ECO:0007669"/>
    <property type="project" value="InterPro"/>
</dbReference>
<organism evidence="2 3">
    <name type="scientific">Jannaschia seosinensis</name>
    <dbReference type="NCBI Taxonomy" id="313367"/>
    <lineage>
        <taxon>Bacteria</taxon>
        <taxon>Pseudomonadati</taxon>
        <taxon>Pseudomonadota</taxon>
        <taxon>Alphaproteobacteria</taxon>
        <taxon>Rhodobacterales</taxon>
        <taxon>Roseobacteraceae</taxon>
        <taxon>Jannaschia</taxon>
    </lineage>
</organism>
<dbReference type="RefSeq" id="WP_055662158.1">
    <property type="nucleotide sequence ID" value="NZ_CYPR01000022.1"/>
</dbReference>